<reference evidence="1 2" key="1">
    <citation type="journal article" date="2015" name="Sci. Rep.">
        <title>Chromosome-level genome map provides insights into diverse defense mechanisms in the medicinal fungus Ganoderma sinense.</title>
        <authorList>
            <person name="Zhu Y."/>
            <person name="Xu J."/>
            <person name="Sun C."/>
            <person name="Zhou S."/>
            <person name="Xu H."/>
            <person name="Nelson D.R."/>
            <person name="Qian J."/>
            <person name="Song J."/>
            <person name="Luo H."/>
            <person name="Xiang L."/>
            <person name="Li Y."/>
            <person name="Xu Z."/>
            <person name="Ji A."/>
            <person name="Wang L."/>
            <person name="Lu S."/>
            <person name="Hayward A."/>
            <person name="Sun W."/>
            <person name="Li X."/>
            <person name="Schwartz D.C."/>
            <person name="Wang Y."/>
            <person name="Chen S."/>
        </authorList>
    </citation>
    <scope>NUCLEOTIDE SEQUENCE [LARGE SCALE GENOMIC DNA]</scope>
    <source>
        <strain evidence="1 2">ZZ0214-1</strain>
    </source>
</reference>
<dbReference type="AlphaFoldDB" id="A0A2G8S9F9"/>
<dbReference type="Proteomes" id="UP000230002">
    <property type="component" value="Unassembled WGS sequence"/>
</dbReference>
<accession>A0A2G8S9F9</accession>
<dbReference type="OrthoDB" id="2801156at2759"/>
<comment type="caution">
    <text evidence="1">The sequence shown here is derived from an EMBL/GenBank/DDBJ whole genome shotgun (WGS) entry which is preliminary data.</text>
</comment>
<gene>
    <name evidence="1" type="ORF">GSI_07582</name>
</gene>
<sequence length="539" mass="60484">MAIDLPVVLNFEPHYLLLHFKKSYSNIKGRQILAKVEKAIEKHFETSKAISPLTNLHLRYIADEPTLWTARDVAARLGAHSVRSLNPSELVRDRAILWYRTLGHHITSEPVDIDEKLRGEPPSSGSNVRWYVLVDVTTEPLLLLPSFIPRMNAMEFKREQYVQVIKQELHDRLNLNGAEPPSTVSWSPAKLRSSPFFFLSPLASAYNRLRNKSAVILEDTADDDNPVSFDLMVWLSDFAVKCGQAHETEEALLEAVEPCLLRFLDDPGLKKHFWFRDVMGPVAELDLAAESFTAHGLAAIYFAVEFKLGKTADVLVQALHALKRTLGLARFSHLMNMSFYPCIVMTVEGPYVSFSLVYFTDKVNCARLFDYTFTGGPERILKEIAPSFQIVRDAAAALRKWYGQIHTGTTLPHSPHLFPNPSGIVPYLDSLTPNGNSKNAVTIAALNIIFIEKVGPDSKSDRILYRGIIAPSGQPLTHVYVKFVERYGVAPHTLLAEHHLAPKLYFAGEVLNGLTMVIMQALEGDCLPEVFPKNYLPVI</sequence>
<dbReference type="EMBL" id="AYKW01000015">
    <property type="protein sequence ID" value="PIL30396.1"/>
    <property type="molecule type" value="Genomic_DNA"/>
</dbReference>
<name>A0A2G8S9F9_9APHY</name>
<protein>
    <submittedName>
        <fullName evidence="1">Uncharacterized protein</fullName>
    </submittedName>
</protein>
<evidence type="ECO:0000313" key="2">
    <source>
        <dbReference type="Proteomes" id="UP000230002"/>
    </source>
</evidence>
<proteinExistence type="predicted"/>
<organism evidence="1 2">
    <name type="scientific">Ganoderma sinense ZZ0214-1</name>
    <dbReference type="NCBI Taxonomy" id="1077348"/>
    <lineage>
        <taxon>Eukaryota</taxon>
        <taxon>Fungi</taxon>
        <taxon>Dikarya</taxon>
        <taxon>Basidiomycota</taxon>
        <taxon>Agaricomycotina</taxon>
        <taxon>Agaricomycetes</taxon>
        <taxon>Polyporales</taxon>
        <taxon>Polyporaceae</taxon>
        <taxon>Ganoderma</taxon>
    </lineage>
</organism>
<keyword evidence="2" id="KW-1185">Reference proteome</keyword>
<evidence type="ECO:0000313" key="1">
    <source>
        <dbReference type="EMBL" id="PIL30396.1"/>
    </source>
</evidence>